<feature type="transmembrane region" description="Helical" evidence="1">
    <location>
        <begin position="85"/>
        <end position="101"/>
    </location>
</feature>
<feature type="transmembrane region" description="Helical" evidence="1">
    <location>
        <begin position="6"/>
        <end position="27"/>
    </location>
</feature>
<keyword evidence="1" id="KW-0812">Transmembrane</keyword>
<keyword evidence="3" id="KW-1185">Reference proteome</keyword>
<protein>
    <submittedName>
        <fullName evidence="2">Uncharacterized protein</fullName>
    </submittedName>
</protein>
<dbReference type="EMBL" id="JBJUIK010000007">
    <property type="protein sequence ID" value="KAL3522961.1"/>
    <property type="molecule type" value="Genomic_DNA"/>
</dbReference>
<sequence length="102" mass="11776">MVFSFISVVYFLKGVSFFLIIVGLFFLQFSCFSYCLKIIICLVLFCLVLLQLSFSTRGYLYGILPQTRIKSREVFLFPIEDNGGGVIWIFLKLFGMFCPILL</sequence>
<feature type="transmembrane region" description="Helical" evidence="1">
    <location>
        <begin position="34"/>
        <end position="54"/>
    </location>
</feature>
<name>A0ABD2ZU35_9GENT</name>
<accession>A0ABD2ZU35</accession>
<keyword evidence="1" id="KW-1133">Transmembrane helix</keyword>
<proteinExistence type="predicted"/>
<keyword evidence="1" id="KW-0472">Membrane</keyword>
<gene>
    <name evidence="2" type="ORF">ACH5RR_015795</name>
</gene>
<dbReference type="AlphaFoldDB" id="A0ABD2ZU35"/>
<evidence type="ECO:0000313" key="3">
    <source>
        <dbReference type="Proteomes" id="UP001630127"/>
    </source>
</evidence>
<organism evidence="2 3">
    <name type="scientific">Cinchona calisaya</name>
    <dbReference type="NCBI Taxonomy" id="153742"/>
    <lineage>
        <taxon>Eukaryota</taxon>
        <taxon>Viridiplantae</taxon>
        <taxon>Streptophyta</taxon>
        <taxon>Embryophyta</taxon>
        <taxon>Tracheophyta</taxon>
        <taxon>Spermatophyta</taxon>
        <taxon>Magnoliopsida</taxon>
        <taxon>eudicotyledons</taxon>
        <taxon>Gunneridae</taxon>
        <taxon>Pentapetalae</taxon>
        <taxon>asterids</taxon>
        <taxon>lamiids</taxon>
        <taxon>Gentianales</taxon>
        <taxon>Rubiaceae</taxon>
        <taxon>Cinchonoideae</taxon>
        <taxon>Cinchoneae</taxon>
        <taxon>Cinchona</taxon>
    </lineage>
</organism>
<reference evidence="2 3" key="1">
    <citation type="submission" date="2024-11" db="EMBL/GenBank/DDBJ databases">
        <title>A near-complete genome assembly of Cinchona calisaya.</title>
        <authorList>
            <person name="Lian D.C."/>
            <person name="Zhao X.W."/>
            <person name="Wei L."/>
        </authorList>
    </citation>
    <scope>NUCLEOTIDE SEQUENCE [LARGE SCALE GENOMIC DNA]</scope>
    <source>
        <tissue evidence="2">Nenye</tissue>
    </source>
</reference>
<evidence type="ECO:0000313" key="2">
    <source>
        <dbReference type="EMBL" id="KAL3522961.1"/>
    </source>
</evidence>
<dbReference type="Proteomes" id="UP001630127">
    <property type="component" value="Unassembled WGS sequence"/>
</dbReference>
<comment type="caution">
    <text evidence="2">The sequence shown here is derived from an EMBL/GenBank/DDBJ whole genome shotgun (WGS) entry which is preliminary data.</text>
</comment>
<evidence type="ECO:0000256" key="1">
    <source>
        <dbReference type="SAM" id="Phobius"/>
    </source>
</evidence>